<dbReference type="CDD" id="cd06261">
    <property type="entry name" value="TM_PBP2"/>
    <property type="match status" value="1"/>
</dbReference>
<reference evidence="14" key="1">
    <citation type="submission" date="2016-07" db="EMBL/GenBank/DDBJ databases">
        <authorList>
            <person name="Florea S."/>
            <person name="Webb J.S."/>
            <person name="Jaromczyk J."/>
            <person name="Schardl C.L."/>
        </authorList>
    </citation>
    <scope>NUCLEOTIDE SEQUENCE [LARGE SCALE GENOMIC DNA]</scope>
    <source>
        <strain evidence="14">1YdBTEX2</strain>
    </source>
</reference>
<dbReference type="PANTHER" id="PTHR30614">
    <property type="entry name" value="MEMBRANE COMPONENT OF AMINO ACID ABC TRANSPORTER"/>
    <property type="match status" value="1"/>
</dbReference>
<dbReference type="InterPro" id="IPR043429">
    <property type="entry name" value="ArtM/GltK/GlnP/TcyL/YhdX-like"/>
</dbReference>
<evidence type="ECO:0000256" key="2">
    <source>
        <dbReference type="ARBA" id="ARBA00004429"/>
    </source>
</evidence>
<comment type="function">
    <text evidence="1">Part of the binding-protein-dependent transport system for glutamine; probably responsible for the translocation of the substrate across the membrane.</text>
</comment>
<keyword evidence="9 11" id="KW-1133">Transmembrane helix</keyword>
<name>A0A1D3K3W2_PSEVE</name>
<dbReference type="Gene3D" id="1.10.3720.10">
    <property type="entry name" value="MetI-like"/>
    <property type="match status" value="1"/>
</dbReference>
<keyword evidence="6" id="KW-1003">Cell membrane</keyword>
<dbReference type="Pfam" id="PF00528">
    <property type="entry name" value="BPD_transp_1"/>
    <property type="match status" value="1"/>
</dbReference>
<comment type="subcellular location">
    <subcellularLocation>
        <location evidence="2">Cell inner membrane</location>
        <topology evidence="2">Multi-pass membrane protein</topology>
    </subcellularLocation>
    <subcellularLocation>
        <location evidence="11">Cell membrane</location>
        <topology evidence="11">Multi-pass membrane protein</topology>
    </subcellularLocation>
</comment>
<evidence type="ECO:0000256" key="9">
    <source>
        <dbReference type="ARBA" id="ARBA00022989"/>
    </source>
</evidence>
<sequence length="215" mass="23035">MGYGELWDATHVELLAAALATLQMAIGALVIGLIVGLVLALARRSSSAPLRRAASIYIEVFRGTPALVQLFIIYFSLTAVGIEFSSFVAAIIGLGLNAAAYLAEIYRAGLEAVPKGQMEAAKAIGMPRVQVMRWVVLPQAIRIVLAPIGNVAISLLKDTSVASLIAAPDLMLRAQDLSAVYFMPLETYILVGAMYFALCFPLSLGVRLLERKGKR</sequence>
<evidence type="ECO:0000256" key="3">
    <source>
        <dbReference type="ARBA" id="ARBA00010072"/>
    </source>
</evidence>
<feature type="transmembrane region" description="Helical" evidence="11">
    <location>
        <begin position="20"/>
        <end position="42"/>
    </location>
</feature>
<organism evidence="13 14">
    <name type="scientific">Pseudomonas veronii 1YdBTEX2</name>
    <dbReference type="NCBI Taxonomy" id="1295141"/>
    <lineage>
        <taxon>Bacteria</taxon>
        <taxon>Pseudomonadati</taxon>
        <taxon>Pseudomonadota</taxon>
        <taxon>Gammaproteobacteria</taxon>
        <taxon>Pseudomonadales</taxon>
        <taxon>Pseudomonadaceae</taxon>
        <taxon>Pseudomonas</taxon>
    </lineage>
</organism>
<protein>
    <recommendedName>
        <fullName evidence="4">Putative glutamine transport system permease protein GlnP</fullName>
    </recommendedName>
</protein>
<dbReference type="GO" id="GO:0006865">
    <property type="term" value="P:amino acid transport"/>
    <property type="evidence" value="ECO:0007669"/>
    <property type="project" value="UniProtKB-KW"/>
</dbReference>
<dbReference type="InterPro" id="IPR010065">
    <property type="entry name" value="AA_ABC_transptr_permease_3TM"/>
</dbReference>
<dbReference type="GO" id="GO:0043190">
    <property type="term" value="C:ATP-binding cassette (ABC) transporter complex"/>
    <property type="evidence" value="ECO:0007669"/>
    <property type="project" value="InterPro"/>
</dbReference>
<dbReference type="GO" id="GO:0022857">
    <property type="term" value="F:transmembrane transporter activity"/>
    <property type="evidence" value="ECO:0007669"/>
    <property type="project" value="InterPro"/>
</dbReference>
<dbReference type="InterPro" id="IPR000515">
    <property type="entry name" value="MetI-like"/>
</dbReference>
<evidence type="ECO:0000256" key="5">
    <source>
        <dbReference type="ARBA" id="ARBA00022448"/>
    </source>
</evidence>
<evidence type="ECO:0000259" key="12">
    <source>
        <dbReference type="PROSITE" id="PS50928"/>
    </source>
</evidence>
<keyword evidence="8" id="KW-0029">Amino-acid transport</keyword>
<evidence type="ECO:0000256" key="7">
    <source>
        <dbReference type="ARBA" id="ARBA00022692"/>
    </source>
</evidence>
<keyword evidence="5 11" id="KW-0813">Transport</keyword>
<dbReference type="Proteomes" id="UP000245431">
    <property type="component" value="Chromosome PVE_r1"/>
</dbReference>
<dbReference type="NCBIfam" id="TIGR01726">
    <property type="entry name" value="HEQRo_perm_3TM"/>
    <property type="match status" value="1"/>
</dbReference>
<proteinExistence type="inferred from homology"/>
<dbReference type="RefSeq" id="WP_017847364.1">
    <property type="nucleotide sequence ID" value="NZ_AOUH01000021.1"/>
</dbReference>
<evidence type="ECO:0000256" key="8">
    <source>
        <dbReference type="ARBA" id="ARBA00022970"/>
    </source>
</evidence>
<dbReference type="PANTHER" id="PTHR30614:SF0">
    <property type="entry name" value="L-CYSTINE TRANSPORT SYSTEM PERMEASE PROTEIN TCYL"/>
    <property type="match status" value="1"/>
</dbReference>
<evidence type="ECO:0000256" key="11">
    <source>
        <dbReference type="RuleBase" id="RU363032"/>
    </source>
</evidence>
<keyword evidence="7 11" id="KW-0812">Transmembrane</keyword>
<dbReference type="InterPro" id="IPR035906">
    <property type="entry name" value="MetI-like_sf"/>
</dbReference>
<dbReference type="PROSITE" id="PS50928">
    <property type="entry name" value="ABC_TM1"/>
    <property type="match status" value="1"/>
</dbReference>
<evidence type="ECO:0000256" key="10">
    <source>
        <dbReference type="ARBA" id="ARBA00023136"/>
    </source>
</evidence>
<accession>A0A1D3K3W2</accession>
<dbReference type="AlphaFoldDB" id="A0A1D3K3W2"/>
<dbReference type="EMBL" id="LT599583">
    <property type="protein sequence ID" value="SBW83044.1"/>
    <property type="molecule type" value="Genomic_DNA"/>
</dbReference>
<evidence type="ECO:0000256" key="6">
    <source>
        <dbReference type="ARBA" id="ARBA00022475"/>
    </source>
</evidence>
<gene>
    <name evidence="13" type="ORF">PVE_R1G5163</name>
</gene>
<feature type="transmembrane region" description="Helical" evidence="11">
    <location>
        <begin position="188"/>
        <end position="209"/>
    </location>
</feature>
<feature type="domain" description="ABC transmembrane type-1" evidence="12">
    <location>
        <begin position="18"/>
        <end position="206"/>
    </location>
</feature>
<evidence type="ECO:0000256" key="4">
    <source>
        <dbReference type="ARBA" id="ARBA00016506"/>
    </source>
</evidence>
<evidence type="ECO:0000313" key="13">
    <source>
        <dbReference type="EMBL" id="SBW83044.1"/>
    </source>
</evidence>
<evidence type="ECO:0000313" key="14">
    <source>
        <dbReference type="Proteomes" id="UP000245431"/>
    </source>
</evidence>
<keyword evidence="10 11" id="KW-0472">Membrane</keyword>
<dbReference type="FunFam" id="1.10.3720.10:FF:000033">
    <property type="entry name" value="Polar amino acid ABC transporter permease"/>
    <property type="match status" value="1"/>
</dbReference>
<evidence type="ECO:0000256" key="1">
    <source>
        <dbReference type="ARBA" id="ARBA00003159"/>
    </source>
</evidence>
<comment type="similarity">
    <text evidence="3">Belongs to the binding-protein-dependent transport system permease family. HisMQ subfamily.</text>
</comment>
<dbReference type="SUPFAM" id="SSF161098">
    <property type="entry name" value="MetI-like"/>
    <property type="match status" value="1"/>
</dbReference>